<evidence type="ECO:0000256" key="2">
    <source>
        <dbReference type="ARBA" id="ARBA00005364"/>
    </source>
</evidence>
<feature type="region of interest" description="Disordered" evidence="17">
    <location>
        <begin position="388"/>
        <end position="410"/>
    </location>
</feature>
<evidence type="ECO:0000256" key="16">
    <source>
        <dbReference type="ARBA" id="ARBA00023201"/>
    </source>
</evidence>
<evidence type="ECO:0000256" key="10">
    <source>
        <dbReference type="ARBA" id="ARBA00022847"/>
    </source>
</evidence>
<dbReference type="PANTHER" id="PTHR10846:SF8">
    <property type="entry name" value="INNER MEMBRANE PROTEIN YRBG"/>
    <property type="match status" value="1"/>
</dbReference>
<protein>
    <recommendedName>
        <fullName evidence="19">Sodium/calcium exchanger membrane region domain-containing protein</fullName>
    </recommendedName>
</protein>
<reference evidence="20" key="1">
    <citation type="submission" date="2021-12" db="EMBL/GenBank/DDBJ databases">
        <title>Prjna785345.</title>
        <authorList>
            <person name="Rujirawat T."/>
            <person name="Krajaejun T."/>
        </authorList>
    </citation>
    <scope>NUCLEOTIDE SEQUENCE</scope>
    <source>
        <strain evidence="20">Pi057C3</strain>
    </source>
</reference>
<feature type="transmembrane region" description="Helical" evidence="18">
    <location>
        <begin position="531"/>
        <end position="553"/>
    </location>
</feature>
<evidence type="ECO:0000256" key="14">
    <source>
        <dbReference type="ARBA" id="ARBA00023065"/>
    </source>
</evidence>
<feature type="transmembrane region" description="Helical" evidence="18">
    <location>
        <begin position="592"/>
        <end position="611"/>
    </location>
</feature>
<keyword evidence="21" id="KW-1185">Reference proteome</keyword>
<gene>
    <name evidence="20" type="ORF">P43SY_003689</name>
</gene>
<feature type="transmembrane region" description="Helical" evidence="18">
    <location>
        <begin position="565"/>
        <end position="585"/>
    </location>
</feature>
<comment type="similarity">
    <text evidence="2">Belongs to the Ca(2+):cation antiporter (CaCA) (TC 2.A.19) family. SLC24A subfamily.</text>
</comment>
<dbReference type="GO" id="GO:0005886">
    <property type="term" value="C:plasma membrane"/>
    <property type="evidence" value="ECO:0007669"/>
    <property type="project" value="TreeGrafter"/>
</dbReference>
<name>A0AAD5LI31_PYTIN</name>
<keyword evidence="8" id="KW-0732">Signal</keyword>
<evidence type="ECO:0000313" key="21">
    <source>
        <dbReference type="Proteomes" id="UP001209570"/>
    </source>
</evidence>
<comment type="subcellular location">
    <subcellularLocation>
        <location evidence="1">Membrane</location>
        <topology evidence="1">Multi-pass membrane protein</topology>
    </subcellularLocation>
</comment>
<dbReference type="Pfam" id="PF01699">
    <property type="entry name" value="Na_Ca_ex"/>
    <property type="match status" value="2"/>
</dbReference>
<keyword evidence="13" id="KW-0915">Sodium</keyword>
<evidence type="ECO:0000256" key="11">
    <source>
        <dbReference type="ARBA" id="ARBA00022958"/>
    </source>
</evidence>
<keyword evidence="7 18" id="KW-0812">Transmembrane</keyword>
<keyword evidence="14" id="KW-0406">Ion transport</keyword>
<dbReference type="InterPro" id="IPR004481">
    <property type="entry name" value="K/Na/Ca-exchanger"/>
</dbReference>
<accession>A0AAD5LI31</accession>
<feature type="transmembrane region" description="Helical" evidence="18">
    <location>
        <begin position="462"/>
        <end position="484"/>
    </location>
</feature>
<keyword evidence="15 18" id="KW-0472">Membrane</keyword>
<keyword evidence="6" id="KW-0109">Calcium transport</keyword>
<dbReference type="InterPro" id="IPR044880">
    <property type="entry name" value="NCX_ion-bd_dom_sf"/>
</dbReference>
<dbReference type="GO" id="GO:0008273">
    <property type="term" value="F:calcium, potassium:sodium antiporter activity"/>
    <property type="evidence" value="ECO:0007669"/>
    <property type="project" value="TreeGrafter"/>
</dbReference>
<sequence length="617" mass="66274">MRQRRMRLRSSTRSALGAAMALAAGVAFVQVAVSSSSSAISLSPLRRLAANGSATALEDGDCAGLQPWEHRGGLALYVFLLLYVFVALAIVCDDYFVTSLEKISDALGLSQDVAGATFMAAGSSAPELFVSLADNVFAPPKQSLGVGTIVGSAIFNILIIIALSALLSHEVLQLDWRPLLRDSLWYAWSIAALTYTIWDGSVDLYESLALFGSYVAYCLYMSQNERVINACCKRPGDDDDGGDVEQVEAADAQAKALEAAADHAAQLVAQRGGEGKRAWTIDVDAPRRPQATTAGDGGATRMERQASLGSHASHPHPHRLGSQSKLNPMFRSKYRMFQYHPHLHERSASGRTLSDVGIKSSVETTVDPNAAKTLRELTLQPVGVTAPTAAATAKSKAEKNDREPLTRESDDEELGGYFDEIFDVPNGVLPKLWFLFTRPIVIPMRLTIPDCRYPIFSGPLGFTSSFVLSIVWIAVLSHFTVVWATKFGCLAGIPSALMGLTIIAAGTSVPDALSSVLVARDGQGDMAVSNAIGSNVFDILLGLGLPFFLSNIIYKKPVTIVVDDLELSIFILFGVLLSVLLLLGVSRWRLHPIAGGVMAVMYAGYVVFSYLRGLGEI</sequence>
<evidence type="ECO:0000256" key="15">
    <source>
        <dbReference type="ARBA" id="ARBA00023136"/>
    </source>
</evidence>
<feature type="transmembrane region" description="Helical" evidence="18">
    <location>
        <begin position="496"/>
        <end position="519"/>
    </location>
</feature>
<feature type="transmembrane region" description="Helical" evidence="18">
    <location>
        <begin position="144"/>
        <end position="167"/>
    </location>
</feature>
<dbReference type="Proteomes" id="UP001209570">
    <property type="component" value="Unassembled WGS sequence"/>
</dbReference>
<dbReference type="InterPro" id="IPR004837">
    <property type="entry name" value="NaCa_Exmemb"/>
</dbReference>
<evidence type="ECO:0000256" key="4">
    <source>
        <dbReference type="ARBA" id="ARBA00022449"/>
    </source>
</evidence>
<keyword evidence="10" id="KW-0769">Symport</keyword>
<evidence type="ECO:0000313" key="20">
    <source>
        <dbReference type="EMBL" id="KAJ0399684.1"/>
    </source>
</evidence>
<feature type="domain" description="Sodium/calcium exchanger membrane region" evidence="19">
    <location>
        <begin position="465"/>
        <end position="610"/>
    </location>
</feature>
<feature type="compositionally biased region" description="Basic and acidic residues" evidence="17">
    <location>
        <begin position="278"/>
        <end position="287"/>
    </location>
</feature>
<evidence type="ECO:0000256" key="5">
    <source>
        <dbReference type="ARBA" id="ARBA00022538"/>
    </source>
</evidence>
<dbReference type="Gene3D" id="1.20.1420.30">
    <property type="entry name" value="NCX, central ion-binding region"/>
    <property type="match status" value="2"/>
</dbReference>
<dbReference type="FunFam" id="1.20.1420.30:FF:000009">
    <property type="entry name" value="sodium/potassium/calcium exchanger 5 isoform X2"/>
    <property type="match status" value="1"/>
</dbReference>
<keyword evidence="16" id="KW-0739">Sodium transport</keyword>
<feature type="transmembrane region" description="Helical" evidence="18">
    <location>
        <begin position="74"/>
        <end position="92"/>
    </location>
</feature>
<feature type="compositionally biased region" description="Basic and acidic residues" evidence="17">
    <location>
        <begin position="395"/>
        <end position="408"/>
    </location>
</feature>
<evidence type="ECO:0000256" key="3">
    <source>
        <dbReference type="ARBA" id="ARBA00022448"/>
    </source>
</evidence>
<evidence type="ECO:0000256" key="17">
    <source>
        <dbReference type="SAM" id="MobiDB-lite"/>
    </source>
</evidence>
<keyword evidence="5" id="KW-0633">Potassium transport</keyword>
<evidence type="ECO:0000256" key="7">
    <source>
        <dbReference type="ARBA" id="ARBA00022692"/>
    </source>
</evidence>
<dbReference type="EMBL" id="JAKCXM010000174">
    <property type="protein sequence ID" value="KAJ0399684.1"/>
    <property type="molecule type" value="Genomic_DNA"/>
</dbReference>
<evidence type="ECO:0000256" key="18">
    <source>
        <dbReference type="SAM" id="Phobius"/>
    </source>
</evidence>
<evidence type="ECO:0000256" key="6">
    <source>
        <dbReference type="ARBA" id="ARBA00022568"/>
    </source>
</evidence>
<dbReference type="GO" id="GO:0005262">
    <property type="term" value="F:calcium channel activity"/>
    <property type="evidence" value="ECO:0007669"/>
    <property type="project" value="TreeGrafter"/>
</dbReference>
<feature type="domain" description="Sodium/calcium exchanger membrane region" evidence="19">
    <location>
        <begin position="78"/>
        <end position="221"/>
    </location>
</feature>
<feature type="transmembrane region" description="Helical" evidence="18">
    <location>
        <begin position="113"/>
        <end position="132"/>
    </location>
</feature>
<dbReference type="GO" id="GO:0006874">
    <property type="term" value="P:intracellular calcium ion homeostasis"/>
    <property type="evidence" value="ECO:0007669"/>
    <property type="project" value="TreeGrafter"/>
</dbReference>
<keyword evidence="3" id="KW-0813">Transport</keyword>
<dbReference type="NCBIfam" id="TIGR00367">
    <property type="entry name" value="calcium/sodium antiporter"/>
    <property type="match status" value="1"/>
</dbReference>
<keyword evidence="9" id="KW-0106">Calcium</keyword>
<evidence type="ECO:0000259" key="19">
    <source>
        <dbReference type="Pfam" id="PF01699"/>
    </source>
</evidence>
<keyword evidence="4" id="KW-0050">Antiport</keyword>
<keyword evidence="11" id="KW-0630">Potassium</keyword>
<evidence type="ECO:0000256" key="13">
    <source>
        <dbReference type="ARBA" id="ARBA00023053"/>
    </source>
</evidence>
<keyword evidence="12 18" id="KW-1133">Transmembrane helix</keyword>
<evidence type="ECO:0000256" key="8">
    <source>
        <dbReference type="ARBA" id="ARBA00022729"/>
    </source>
</evidence>
<dbReference type="PANTHER" id="PTHR10846">
    <property type="entry name" value="SODIUM/POTASSIUM/CALCIUM EXCHANGER"/>
    <property type="match status" value="1"/>
</dbReference>
<feature type="region of interest" description="Disordered" evidence="17">
    <location>
        <begin position="278"/>
        <end position="325"/>
    </location>
</feature>
<dbReference type="AlphaFoldDB" id="A0AAD5LI31"/>
<comment type="caution">
    <text evidence="20">The sequence shown here is derived from an EMBL/GenBank/DDBJ whole genome shotgun (WGS) entry which is preliminary data.</text>
</comment>
<organism evidence="20 21">
    <name type="scientific">Pythium insidiosum</name>
    <name type="common">Pythiosis disease agent</name>
    <dbReference type="NCBI Taxonomy" id="114742"/>
    <lineage>
        <taxon>Eukaryota</taxon>
        <taxon>Sar</taxon>
        <taxon>Stramenopiles</taxon>
        <taxon>Oomycota</taxon>
        <taxon>Peronosporomycetes</taxon>
        <taxon>Pythiales</taxon>
        <taxon>Pythiaceae</taxon>
        <taxon>Pythium</taxon>
    </lineage>
</organism>
<evidence type="ECO:0000256" key="12">
    <source>
        <dbReference type="ARBA" id="ARBA00022989"/>
    </source>
</evidence>
<evidence type="ECO:0000256" key="9">
    <source>
        <dbReference type="ARBA" id="ARBA00022837"/>
    </source>
</evidence>
<evidence type="ECO:0000256" key="1">
    <source>
        <dbReference type="ARBA" id="ARBA00004141"/>
    </source>
</evidence>
<proteinExistence type="inferred from homology"/>
<dbReference type="GO" id="GO:0015293">
    <property type="term" value="F:symporter activity"/>
    <property type="evidence" value="ECO:0007669"/>
    <property type="project" value="UniProtKB-KW"/>
</dbReference>